<dbReference type="GO" id="GO:0003964">
    <property type="term" value="F:RNA-directed DNA polymerase activity"/>
    <property type="evidence" value="ECO:0007669"/>
    <property type="project" value="UniProtKB-KW"/>
</dbReference>
<evidence type="ECO:0000256" key="6">
    <source>
        <dbReference type="ARBA" id="ARBA00022801"/>
    </source>
</evidence>
<dbReference type="FunFam" id="3.10.20.370:FF:000001">
    <property type="entry name" value="Retrovirus-related Pol polyprotein from transposon 17.6-like protein"/>
    <property type="match status" value="1"/>
</dbReference>
<dbReference type="InterPro" id="IPR043502">
    <property type="entry name" value="DNA/RNA_pol_sf"/>
</dbReference>
<feature type="domain" description="Reverse transcriptase RNase H-like" evidence="9">
    <location>
        <begin position="1004"/>
        <end position="1107"/>
    </location>
</feature>
<evidence type="ECO:0000256" key="5">
    <source>
        <dbReference type="ARBA" id="ARBA00022759"/>
    </source>
</evidence>
<dbReference type="SUPFAM" id="SSF56672">
    <property type="entry name" value="DNA/RNA polymerases"/>
    <property type="match status" value="1"/>
</dbReference>
<keyword evidence="6" id="KW-0378">Hydrolase</keyword>
<gene>
    <name evidence="10" type="ORF">Tci_019333</name>
</gene>
<keyword evidence="5" id="KW-0255">Endonuclease</keyword>
<dbReference type="Pfam" id="PF17917">
    <property type="entry name" value="RT_RNaseH"/>
    <property type="match status" value="1"/>
</dbReference>
<dbReference type="GO" id="GO:0016787">
    <property type="term" value="F:hydrolase activity"/>
    <property type="evidence" value="ECO:0007669"/>
    <property type="project" value="UniProtKB-KW"/>
</dbReference>
<dbReference type="Gene3D" id="3.30.70.270">
    <property type="match status" value="2"/>
</dbReference>
<keyword evidence="7" id="KW-0695">RNA-directed DNA polymerase</keyword>
<evidence type="ECO:0000256" key="1">
    <source>
        <dbReference type="ARBA" id="ARBA00012493"/>
    </source>
</evidence>
<dbReference type="InterPro" id="IPR050951">
    <property type="entry name" value="Retrovirus_Pol_polyprotein"/>
</dbReference>
<dbReference type="EC" id="2.7.7.49" evidence="1"/>
<comment type="caution">
    <text evidence="10">The sequence shown here is derived from an EMBL/GenBank/DDBJ whole genome shotgun (WGS) entry which is preliminary data.</text>
</comment>
<dbReference type="InterPro" id="IPR021109">
    <property type="entry name" value="Peptidase_aspartic_dom_sf"/>
</dbReference>
<evidence type="ECO:0000256" key="2">
    <source>
        <dbReference type="ARBA" id="ARBA00022679"/>
    </source>
</evidence>
<dbReference type="Pfam" id="PF03732">
    <property type="entry name" value="Retrotrans_gag"/>
    <property type="match status" value="1"/>
</dbReference>
<keyword evidence="2" id="KW-0808">Transferase</keyword>
<dbReference type="EMBL" id="BKCJ010002260">
    <property type="protein sequence ID" value="GEU47355.1"/>
    <property type="molecule type" value="Genomic_DNA"/>
</dbReference>
<reference evidence="10" key="1">
    <citation type="journal article" date="2019" name="Sci. Rep.">
        <title>Draft genome of Tanacetum cinerariifolium, the natural source of mosquito coil.</title>
        <authorList>
            <person name="Yamashiro T."/>
            <person name="Shiraishi A."/>
            <person name="Satake H."/>
            <person name="Nakayama K."/>
        </authorList>
    </citation>
    <scope>NUCLEOTIDE SEQUENCE</scope>
</reference>
<evidence type="ECO:0000259" key="9">
    <source>
        <dbReference type="Pfam" id="PF17917"/>
    </source>
</evidence>
<keyword evidence="4" id="KW-0540">Nuclease</keyword>
<dbReference type="PANTHER" id="PTHR37984">
    <property type="entry name" value="PROTEIN CBG26694"/>
    <property type="match status" value="1"/>
</dbReference>
<dbReference type="InterPro" id="IPR041373">
    <property type="entry name" value="RT_RNaseH"/>
</dbReference>
<feature type="domain" description="Retrotransposon gag" evidence="8">
    <location>
        <begin position="94"/>
        <end position="149"/>
    </location>
</feature>
<dbReference type="Gene3D" id="2.40.70.10">
    <property type="entry name" value="Acid Proteases"/>
    <property type="match status" value="1"/>
</dbReference>
<dbReference type="FunFam" id="3.30.70.270:FF:000020">
    <property type="entry name" value="Transposon Tf2-6 polyprotein-like Protein"/>
    <property type="match status" value="1"/>
</dbReference>
<dbReference type="GO" id="GO:0004519">
    <property type="term" value="F:endonuclease activity"/>
    <property type="evidence" value="ECO:0007669"/>
    <property type="project" value="UniProtKB-KW"/>
</dbReference>
<proteinExistence type="predicted"/>
<organism evidence="10">
    <name type="scientific">Tanacetum cinerariifolium</name>
    <name type="common">Dalmatian daisy</name>
    <name type="synonym">Chrysanthemum cinerariifolium</name>
    <dbReference type="NCBI Taxonomy" id="118510"/>
    <lineage>
        <taxon>Eukaryota</taxon>
        <taxon>Viridiplantae</taxon>
        <taxon>Streptophyta</taxon>
        <taxon>Embryophyta</taxon>
        <taxon>Tracheophyta</taxon>
        <taxon>Spermatophyta</taxon>
        <taxon>Magnoliopsida</taxon>
        <taxon>eudicotyledons</taxon>
        <taxon>Gunneridae</taxon>
        <taxon>Pentapetalae</taxon>
        <taxon>asterids</taxon>
        <taxon>campanulids</taxon>
        <taxon>Asterales</taxon>
        <taxon>Asteraceae</taxon>
        <taxon>Asteroideae</taxon>
        <taxon>Anthemideae</taxon>
        <taxon>Anthemidinae</taxon>
        <taxon>Tanacetum</taxon>
    </lineage>
</organism>
<dbReference type="PANTHER" id="PTHR37984:SF5">
    <property type="entry name" value="PROTEIN NYNRIN-LIKE"/>
    <property type="match status" value="1"/>
</dbReference>
<dbReference type="InterPro" id="IPR036397">
    <property type="entry name" value="RNaseH_sf"/>
</dbReference>
<dbReference type="InterPro" id="IPR005162">
    <property type="entry name" value="Retrotrans_gag_dom"/>
</dbReference>
<evidence type="ECO:0000256" key="7">
    <source>
        <dbReference type="ARBA" id="ARBA00022918"/>
    </source>
</evidence>
<dbReference type="InterPro" id="IPR043128">
    <property type="entry name" value="Rev_trsase/Diguanyl_cyclase"/>
</dbReference>
<dbReference type="CDD" id="cd09274">
    <property type="entry name" value="RNase_HI_RT_Ty3"/>
    <property type="match status" value="1"/>
</dbReference>
<sequence>MAAEGNGDLPVPDLRTMKELCQPSLNGRGRPIAMIAIQATNFGLKNDMIQQVQNSCQFHGLSGDDANKHLDKFLHVTQSIKVNGVTDDALRLYLFPHSLTHHATAWFDRLPRNSINTFEQMAKMFLGKYFPPSMVTKLRKEITNFRQHTFYNGLTLRHRDIINTAASGTFMKRRPEECYDLIENMIAHYNDWDTSTQRSKSSSSITSSSDPKITALKAEMAEINKNLIRVLQPPLAKPRTYYAAGAYQGGNSYQPHGNRNLLSYRSDNYLGPPGASHGQNPPLAYQAPGYQAPVHQPPIPQPQVVTTNEFTNFMKANDAILKNMQTNMTSLTNSNLELKNMFGQFMKMNTASSSGSGTLPVVERETEATKDTMHPTNNEITKDVQPLVVQIETPIQNSKPVVAPIIEPVVAPVSAPKPNQKPSIPYLSRLHDQKLRNKANDQRKKFFQIFKDLNFNISFADDLILVLKFSPTIKTLLTNKDKLSELARTLLNEHCSAVLLKKLPKKLGDPGKFLIPCDFSRMDECLALADLGASINLMPLSVWNKLSLPELSPTCMTLELTDRLISRPVGVADDVFVKVGMFHFPADFVVVDFDADPRVPLILGRSFLKTGRALIDVFEGELTLRVGKEAITFNLDQTSRYSANYNDMTVNRIDVIDMACEEYSQEVLGFSNVIASGNPIAYYDPIVSTSSLTLTPFGDSDFLLEKVDAFLALEDDPTSPEELKIYEAKTDKSSIDEPPEVELKDLPLHLEYAFLESDNKLSVIIAKDLSAEEKTALITVLKSHKRAIGWKLSNIKGINPEFCTQKILMEDDFEPAVQHQRRVNLKIHDVIKEEVLKLLDAGLIYPISDSPWTKKGPHSLVLTKRLPTIAYLLVYAMHRARSKEKMLKRCEDTNLCLNWEKSHFMVKEGIVLGHKISKNGIEVDKAKVEVIAKLPHPTTVKGIRSFLGHAGFYRRFIKDFSKIAWPMTRLLEKDTVFLFSKECVEAFQTLKRKLTEAPILIAPDWDLPFELMCDASDFAIGAVLGQRQEKHFRHIHYASKTMTEAESNYTTTEKEMLAVVYAFKKFRSYLIMNKIIVYADHSALKYLFTKKDFKARLLCWVLLLQEFTFKGMSSQQKNKFFKDVKHYFWDDPFLFKIYADQVIRRFGTPRAIISDRGTHFCNDQFAKVMLNLQTPIGCTPYKLLYGKACHLPIELEHKAYCALKHANFDLQTAGDHRKVQLNELNELRDQAYENSLIYKEKTKRLHDSKIKDRVFNIGDRVLLFNSRLKIFSRKLKTRWSGPFTITHVFPYGTVELSQTDGPNFKVNGHRIKHYFGEDIPKRLSLISKHSPRTNEFGDWVKLSDPKQALRGRPPMLILVVSNE</sequence>
<keyword evidence="3" id="KW-0548">Nucleotidyltransferase</keyword>
<evidence type="ECO:0000259" key="8">
    <source>
        <dbReference type="Pfam" id="PF03732"/>
    </source>
</evidence>
<protein>
    <recommendedName>
        <fullName evidence="1">RNA-directed DNA polymerase</fullName>
        <ecNumber evidence="1">2.7.7.49</ecNumber>
    </recommendedName>
</protein>
<accession>A0A6L2KHA8</accession>
<evidence type="ECO:0000256" key="3">
    <source>
        <dbReference type="ARBA" id="ARBA00022695"/>
    </source>
</evidence>
<name>A0A6L2KHA8_TANCI</name>
<evidence type="ECO:0000256" key="4">
    <source>
        <dbReference type="ARBA" id="ARBA00022722"/>
    </source>
</evidence>
<dbReference type="Gene3D" id="3.30.420.10">
    <property type="entry name" value="Ribonuclease H-like superfamily/Ribonuclease H"/>
    <property type="match status" value="1"/>
</dbReference>
<dbReference type="Gene3D" id="3.10.10.10">
    <property type="entry name" value="HIV Type 1 Reverse Transcriptase, subunit A, domain 1"/>
    <property type="match status" value="1"/>
</dbReference>
<dbReference type="CDD" id="cd00303">
    <property type="entry name" value="retropepsin_like"/>
    <property type="match status" value="1"/>
</dbReference>
<evidence type="ECO:0000313" key="10">
    <source>
        <dbReference type="EMBL" id="GEU47355.1"/>
    </source>
</evidence>
<dbReference type="GO" id="GO:0003676">
    <property type="term" value="F:nucleic acid binding"/>
    <property type="evidence" value="ECO:0007669"/>
    <property type="project" value="InterPro"/>
</dbReference>